<dbReference type="Proteomes" id="UP000030745">
    <property type="component" value="Unassembled WGS sequence"/>
</dbReference>
<keyword evidence="6" id="KW-1185">Reference proteome</keyword>
<dbReference type="Gene3D" id="2.130.10.30">
    <property type="entry name" value="Regulator of chromosome condensation 1/beta-lactamase-inhibitor protein II"/>
    <property type="match status" value="1"/>
</dbReference>
<dbReference type="InterPro" id="IPR009091">
    <property type="entry name" value="RCC1/BLIP-II"/>
</dbReference>
<feature type="region of interest" description="Disordered" evidence="3">
    <location>
        <begin position="108"/>
        <end position="146"/>
    </location>
</feature>
<dbReference type="AlphaFoldDB" id="A0A067CES1"/>
<dbReference type="KEGG" id="spar:SPRG_09137"/>
<dbReference type="EMBL" id="KK583233">
    <property type="protein sequence ID" value="KDO25307.1"/>
    <property type="molecule type" value="Genomic_DNA"/>
</dbReference>
<organism evidence="5 6">
    <name type="scientific">Saprolegnia parasitica (strain CBS 223.65)</name>
    <dbReference type="NCBI Taxonomy" id="695850"/>
    <lineage>
        <taxon>Eukaryota</taxon>
        <taxon>Sar</taxon>
        <taxon>Stramenopiles</taxon>
        <taxon>Oomycota</taxon>
        <taxon>Saprolegniomycetes</taxon>
        <taxon>Saprolegniales</taxon>
        <taxon>Saprolegniaceae</taxon>
        <taxon>Saprolegnia</taxon>
    </lineage>
</organism>
<feature type="transmembrane region" description="Helical" evidence="4">
    <location>
        <begin position="587"/>
        <end position="610"/>
    </location>
</feature>
<dbReference type="RefSeq" id="XP_012203965.1">
    <property type="nucleotide sequence ID" value="XM_012348575.1"/>
</dbReference>
<feature type="compositionally biased region" description="Basic and acidic residues" evidence="3">
    <location>
        <begin position="133"/>
        <end position="146"/>
    </location>
</feature>
<protein>
    <submittedName>
        <fullName evidence="5">Uncharacterized protein</fullName>
    </submittedName>
</protein>
<dbReference type="STRING" id="695850.A0A067CES1"/>
<dbReference type="GeneID" id="24131330"/>
<evidence type="ECO:0000256" key="2">
    <source>
        <dbReference type="PROSITE-ProRule" id="PRU00235"/>
    </source>
</evidence>
<reference evidence="5 6" key="1">
    <citation type="journal article" date="2013" name="PLoS Genet.">
        <title>Distinctive expansion of potential virulence genes in the genome of the oomycete fish pathogen Saprolegnia parasitica.</title>
        <authorList>
            <person name="Jiang R.H."/>
            <person name="de Bruijn I."/>
            <person name="Haas B.J."/>
            <person name="Belmonte R."/>
            <person name="Lobach L."/>
            <person name="Christie J."/>
            <person name="van den Ackerveken G."/>
            <person name="Bottin A."/>
            <person name="Bulone V."/>
            <person name="Diaz-Moreno S.M."/>
            <person name="Dumas B."/>
            <person name="Fan L."/>
            <person name="Gaulin E."/>
            <person name="Govers F."/>
            <person name="Grenville-Briggs L.J."/>
            <person name="Horner N.R."/>
            <person name="Levin J.Z."/>
            <person name="Mammella M."/>
            <person name="Meijer H.J."/>
            <person name="Morris P."/>
            <person name="Nusbaum C."/>
            <person name="Oome S."/>
            <person name="Phillips A.J."/>
            <person name="van Rooyen D."/>
            <person name="Rzeszutek E."/>
            <person name="Saraiva M."/>
            <person name="Secombes C.J."/>
            <person name="Seidl M.F."/>
            <person name="Snel B."/>
            <person name="Stassen J.H."/>
            <person name="Sykes S."/>
            <person name="Tripathy S."/>
            <person name="van den Berg H."/>
            <person name="Vega-Arreguin J.C."/>
            <person name="Wawra S."/>
            <person name="Young S.K."/>
            <person name="Zeng Q."/>
            <person name="Dieguez-Uribeondo J."/>
            <person name="Russ C."/>
            <person name="Tyler B.M."/>
            <person name="van West P."/>
        </authorList>
    </citation>
    <scope>NUCLEOTIDE SEQUENCE [LARGE SCALE GENOMIC DNA]</scope>
    <source>
        <strain evidence="5 6">CBS 223.65</strain>
    </source>
</reference>
<evidence type="ECO:0000313" key="5">
    <source>
        <dbReference type="EMBL" id="KDO25307.1"/>
    </source>
</evidence>
<evidence type="ECO:0000256" key="3">
    <source>
        <dbReference type="SAM" id="MobiDB-lite"/>
    </source>
</evidence>
<dbReference type="InterPro" id="IPR000408">
    <property type="entry name" value="Reg_chr_condens"/>
</dbReference>
<sequence>MPTASTDDIGQLFDEIANKSTSTVSCAELSTVLPFTAGDVQLILTGVVDDMRQHKVELEKKEFTRYLKKATSTISLAHVVVTLQRRRHMKTFSEFYLARGVSGAQLVGPAESGVSRRRNSLPVNRLDAVSNQSDDRPAGERDTKDDLQAQYAARQRIGLVRACRAVKTATEVRTRYPLQEHKHTQGIFAIAFHRKSRRLELHTVAPTTRAGQIYSSRYFVLLFSRDAGQLAIGCTGYLGGHIYLVRKQGCAHSAPPDIVLTSYVFASRDVAAVVGLAEPELQVPATSDTPETALITAPLAMHAFDGAAQGYCQYMSQRAYILEDDATPAPIKAMIDADVATICALWTEAKFKMGPRTVQTPLKQHVKQFLNCGTGSYTALTRDGQVYAWGQDAVESLGSHVALDPTQNIPRKLPGFPNPVAKVTCGGQHVLGLDAAGVAYSWGSNAHGQLGLGHLDDRNTPTRIGVVGSPMIIDIAAGDNHSLLLTNAGTVLACGNNWSGQLGTGGSAHLDVMTPIAFEANDPMYLIQAVGETSAAVSVAGVVCVWGLCAVPLLGVVTRRTPQQLHYAAMDAHKPSRGFGRLDAADTLHVVTSIALAAGCVVLAVAPVPYAKLPKT</sequence>
<dbReference type="PANTHER" id="PTHR22872">
    <property type="entry name" value="BTK-BINDING PROTEIN-RELATED"/>
    <property type="match status" value="1"/>
</dbReference>
<dbReference type="PROSITE" id="PS00626">
    <property type="entry name" value="RCC1_2"/>
    <property type="match status" value="1"/>
</dbReference>
<dbReference type="Pfam" id="PF00415">
    <property type="entry name" value="RCC1"/>
    <property type="match status" value="2"/>
</dbReference>
<dbReference type="PRINTS" id="PR00633">
    <property type="entry name" value="RCCNDNSATION"/>
</dbReference>
<keyword evidence="4" id="KW-0812">Transmembrane</keyword>
<dbReference type="PROSITE" id="PS50012">
    <property type="entry name" value="RCC1_3"/>
    <property type="match status" value="2"/>
</dbReference>
<evidence type="ECO:0000256" key="1">
    <source>
        <dbReference type="ARBA" id="ARBA00022737"/>
    </source>
</evidence>
<proteinExistence type="predicted"/>
<feature type="transmembrane region" description="Helical" evidence="4">
    <location>
        <begin position="535"/>
        <end position="557"/>
    </location>
</feature>
<dbReference type="VEuPathDB" id="FungiDB:SPRG_09137"/>
<evidence type="ECO:0000256" key="4">
    <source>
        <dbReference type="SAM" id="Phobius"/>
    </source>
</evidence>
<dbReference type="OMA" id="HELECNG"/>
<gene>
    <name evidence="5" type="ORF">SPRG_09137</name>
</gene>
<accession>A0A067CES1</accession>
<name>A0A067CES1_SAPPC</name>
<keyword evidence="1" id="KW-0677">Repeat</keyword>
<feature type="repeat" description="RCC1" evidence="2">
    <location>
        <begin position="437"/>
        <end position="488"/>
    </location>
</feature>
<keyword evidence="4" id="KW-0472">Membrane</keyword>
<dbReference type="OrthoDB" id="5981550at2759"/>
<feature type="repeat" description="RCC1" evidence="2">
    <location>
        <begin position="384"/>
        <end position="436"/>
    </location>
</feature>
<dbReference type="InterPro" id="IPR051625">
    <property type="entry name" value="Signaling_Regulatory_Domain"/>
</dbReference>
<dbReference type="SUPFAM" id="SSF50985">
    <property type="entry name" value="RCC1/BLIP-II"/>
    <property type="match status" value="1"/>
</dbReference>
<evidence type="ECO:0000313" key="6">
    <source>
        <dbReference type="Proteomes" id="UP000030745"/>
    </source>
</evidence>
<keyword evidence="4" id="KW-1133">Transmembrane helix</keyword>